<comment type="caution">
    <text evidence="1">The sequence shown here is derived from an EMBL/GenBank/DDBJ whole genome shotgun (WGS) entry which is preliminary data.</text>
</comment>
<organism evidence="1 2">
    <name type="scientific">Alkanindiges illinoisensis</name>
    <dbReference type="NCBI Taxonomy" id="197183"/>
    <lineage>
        <taxon>Bacteria</taxon>
        <taxon>Pseudomonadati</taxon>
        <taxon>Pseudomonadota</taxon>
        <taxon>Gammaproteobacteria</taxon>
        <taxon>Moraxellales</taxon>
        <taxon>Moraxellaceae</taxon>
        <taxon>Alkanindiges</taxon>
    </lineage>
</organism>
<accession>A0A4Y7X8U5</accession>
<dbReference type="Pfam" id="PF06258">
    <property type="entry name" value="Mito_fiss_Elm1"/>
    <property type="match status" value="1"/>
</dbReference>
<dbReference type="InterPro" id="IPR009367">
    <property type="entry name" value="Elm1-like"/>
</dbReference>
<dbReference type="AlphaFoldDB" id="A0A4Y7X8U5"/>
<gene>
    <name evidence="1" type="ORF">E2B99_12875</name>
</gene>
<sequence length="319" mass="36083">MQIWYISDGKAGHRAQMLGLTAGLKRQSCPVHLTEIVVQQLSLLTLITCWLSFWLFKRLPAILTLLPIPDLITGVGHRTHWKVLLIKKILRHKNHHVKSLILMQPSLPVGWFDYLIIPRHDHPPVKPGILVTEGVLNPLVNEKRHQSGRNLILIGGPSKRHGWSEAGLIIQLQQVVQQVIAQQHADEQLILTTSRRTPSEFLQQEFLKKLSTAQYPQVTVYPVEQTPTGWLFEQLQLASVVWVTEDSVSMLYEALTAGCEVHLIQMPRLKQDRITCAVDDLLAQGLVKSLSKKAIDSGHTITLNEADRAARWLIHHLQG</sequence>
<dbReference type="STRING" id="1120977.GCA_000619845_01261"/>
<reference evidence="1 2" key="1">
    <citation type="submission" date="2019-03" db="EMBL/GenBank/DDBJ databases">
        <title>Alkanindiges illinoisensis: a potential pathogenic isolated from ascites of a gastric cancer patient with abdominal metastasis.</title>
        <authorList>
            <person name="Hu X."/>
            <person name="Yang B."/>
            <person name="Yan X."/>
            <person name="Lin L."/>
            <person name="Zhao H."/>
            <person name="Zhou F."/>
            <person name="Su B."/>
            <person name="Chen J."/>
            <person name="Rui Y."/>
            <person name="Wang Q."/>
            <person name="Zheng L."/>
        </authorList>
    </citation>
    <scope>NUCLEOTIDE SEQUENCE [LARGE SCALE GENOMIC DNA]</scope>
    <source>
        <strain evidence="1 2">NFYY 23406</strain>
    </source>
</reference>
<dbReference type="EMBL" id="SNTY01000076">
    <property type="protein sequence ID" value="TEU23829.1"/>
    <property type="molecule type" value="Genomic_DNA"/>
</dbReference>
<name>A0A4Y7X8U5_9GAMM</name>
<evidence type="ECO:0000313" key="2">
    <source>
        <dbReference type="Proteomes" id="UP000297834"/>
    </source>
</evidence>
<dbReference type="RefSeq" id="WP_134245503.1">
    <property type="nucleotide sequence ID" value="NZ_SNTY01000076.1"/>
</dbReference>
<keyword evidence="2" id="KW-1185">Reference proteome</keyword>
<protein>
    <submittedName>
        <fullName evidence="1">Nucleoside-diphosphate sugar epimerase</fullName>
    </submittedName>
</protein>
<proteinExistence type="predicted"/>
<dbReference type="Proteomes" id="UP000297834">
    <property type="component" value="Unassembled WGS sequence"/>
</dbReference>
<dbReference type="OrthoDB" id="1865at2"/>
<evidence type="ECO:0000313" key="1">
    <source>
        <dbReference type="EMBL" id="TEU23829.1"/>
    </source>
</evidence>